<organism evidence="3 5">
    <name type="scientific">Caenorhabditis briggsae</name>
    <dbReference type="NCBI Taxonomy" id="6238"/>
    <lineage>
        <taxon>Eukaryota</taxon>
        <taxon>Metazoa</taxon>
        <taxon>Ecdysozoa</taxon>
        <taxon>Nematoda</taxon>
        <taxon>Chromadorea</taxon>
        <taxon>Rhabditida</taxon>
        <taxon>Rhabditina</taxon>
        <taxon>Rhabditomorpha</taxon>
        <taxon>Rhabditoidea</taxon>
        <taxon>Rhabditidae</taxon>
        <taxon>Peloderinae</taxon>
        <taxon>Caenorhabditis</taxon>
    </lineage>
</organism>
<evidence type="ECO:0000313" key="5">
    <source>
        <dbReference type="Proteomes" id="UP000829354"/>
    </source>
</evidence>
<protein>
    <submittedName>
        <fullName evidence="3">Uncharacterized protein</fullName>
    </submittedName>
</protein>
<evidence type="ECO:0000313" key="4">
    <source>
        <dbReference type="Proteomes" id="UP000827892"/>
    </source>
</evidence>
<reference evidence="2 4" key="2">
    <citation type="submission" date="2022-05" db="EMBL/GenBank/DDBJ databases">
        <title>Chromosome-level reference genomes for two strains of Caenorhabditis briggsae: an improved platform for comparative genomics.</title>
        <authorList>
            <person name="Stevens L."/>
            <person name="Andersen E.C."/>
        </authorList>
    </citation>
    <scope>NUCLEOTIDE SEQUENCE [LARGE SCALE GENOMIC DNA]</scope>
    <source>
        <strain evidence="2">QX1410_ONT</strain>
        <tissue evidence="2">Whole-organism</tissue>
    </source>
</reference>
<sequence length="129" mass="14691">MADPLATQVKPPAAPVDNAKLLADLKIKLMHMKRGLLGLKQELKNRMELWEAALEDIENLEGMANEAKANFKKQKDDMKAEKKTGPKKSKDEDKKDEKVDDGMDDQKNPEEEKKTSNEKKDDNDKKKDI</sequence>
<dbReference type="Proteomes" id="UP000829354">
    <property type="component" value="Chromosome I"/>
</dbReference>
<dbReference type="Proteomes" id="UP000827892">
    <property type="component" value="Chromosome I"/>
</dbReference>
<feature type="compositionally biased region" description="Basic and acidic residues" evidence="1">
    <location>
        <begin position="73"/>
        <end position="129"/>
    </location>
</feature>
<feature type="region of interest" description="Disordered" evidence="1">
    <location>
        <begin position="68"/>
        <end position="129"/>
    </location>
</feature>
<accession>A0AAE9E1I9</accession>
<dbReference type="AlphaFoldDB" id="A0AAE9E1I9"/>
<evidence type="ECO:0000313" key="3">
    <source>
        <dbReference type="EMBL" id="UMM11902.1"/>
    </source>
</evidence>
<proteinExistence type="predicted"/>
<dbReference type="EMBL" id="CP092620">
    <property type="protein sequence ID" value="UMM11902.1"/>
    <property type="molecule type" value="Genomic_DNA"/>
</dbReference>
<gene>
    <name evidence="2" type="ORF">L3Y34_014869</name>
    <name evidence="3" type="ORF">L5515_000948</name>
</gene>
<keyword evidence="5" id="KW-1185">Reference proteome</keyword>
<reference evidence="3 5" key="1">
    <citation type="submission" date="2022-04" db="EMBL/GenBank/DDBJ databases">
        <title>Chromosome-level reference genomes for two strains of Caenorhabditis briggsae: an improved platform for comparative genomics.</title>
        <authorList>
            <person name="Stevens L."/>
            <person name="Andersen E."/>
        </authorList>
    </citation>
    <scope>NUCLEOTIDE SEQUENCE [LARGE SCALE GENOMIC DNA]</scope>
    <source>
        <strain evidence="3">VX34</strain>
        <tissue evidence="3">Whole-organism</tissue>
    </source>
</reference>
<evidence type="ECO:0000256" key="1">
    <source>
        <dbReference type="SAM" id="MobiDB-lite"/>
    </source>
</evidence>
<evidence type="ECO:0000313" key="2">
    <source>
        <dbReference type="EMBL" id="ULU10946.1"/>
    </source>
</evidence>
<name>A0AAE9E1I9_CAEBR</name>
<dbReference type="EMBL" id="CP090891">
    <property type="protein sequence ID" value="ULU10946.1"/>
    <property type="molecule type" value="Genomic_DNA"/>
</dbReference>